<dbReference type="AlphaFoldDB" id="A0A4C1UBB4"/>
<feature type="region of interest" description="Disordered" evidence="1">
    <location>
        <begin position="1"/>
        <end position="20"/>
    </location>
</feature>
<dbReference type="EMBL" id="BGZK01000150">
    <property type="protein sequence ID" value="GBP23397.1"/>
    <property type="molecule type" value="Genomic_DNA"/>
</dbReference>
<comment type="caution">
    <text evidence="2">The sequence shown here is derived from an EMBL/GenBank/DDBJ whole genome shotgun (WGS) entry which is preliminary data.</text>
</comment>
<protein>
    <submittedName>
        <fullName evidence="2">Uncharacterized protein</fullName>
    </submittedName>
</protein>
<reference evidence="2 3" key="1">
    <citation type="journal article" date="2019" name="Commun. Biol.">
        <title>The bagworm genome reveals a unique fibroin gene that provides high tensile strength.</title>
        <authorList>
            <person name="Kono N."/>
            <person name="Nakamura H."/>
            <person name="Ohtoshi R."/>
            <person name="Tomita M."/>
            <person name="Numata K."/>
            <person name="Arakawa K."/>
        </authorList>
    </citation>
    <scope>NUCLEOTIDE SEQUENCE [LARGE SCALE GENOMIC DNA]</scope>
</reference>
<accession>A0A4C1UBB4</accession>
<evidence type="ECO:0000313" key="3">
    <source>
        <dbReference type="Proteomes" id="UP000299102"/>
    </source>
</evidence>
<proteinExistence type="predicted"/>
<gene>
    <name evidence="2" type="ORF">EVAR_22255_1</name>
</gene>
<evidence type="ECO:0000313" key="2">
    <source>
        <dbReference type="EMBL" id="GBP23397.1"/>
    </source>
</evidence>
<organism evidence="2 3">
    <name type="scientific">Eumeta variegata</name>
    <name type="common">Bagworm moth</name>
    <name type="synonym">Eumeta japonica</name>
    <dbReference type="NCBI Taxonomy" id="151549"/>
    <lineage>
        <taxon>Eukaryota</taxon>
        <taxon>Metazoa</taxon>
        <taxon>Ecdysozoa</taxon>
        <taxon>Arthropoda</taxon>
        <taxon>Hexapoda</taxon>
        <taxon>Insecta</taxon>
        <taxon>Pterygota</taxon>
        <taxon>Neoptera</taxon>
        <taxon>Endopterygota</taxon>
        <taxon>Lepidoptera</taxon>
        <taxon>Glossata</taxon>
        <taxon>Ditrysia</taxon>
        <taxon>Tineoidea</taxon>
        <taxon>Psychidae</taxon>
        <taxon>Oiketicinae</taxon>
        <taxon>Eumeta</taxon>
    </lineage>
</organism>
<name>A0A4C1UBB4_EUMVA</name>
<dbReference type="Proteomes" id="UP000299102">
    <property type="component" value="Unassembled WGS sequence"/>
</dbReference>
<sequence>MALSSSVARPKRNILPENHDAVDCYPRNTSALVRRPSRVRRRAGPGGAPTLVRLLHSILYMSQQVQTGTQTGNKIRESVHSEVMPPLHQIMMVKITHNDGRW</sequence>
<keyword evidence="3" id="KW-1185">Reference proteome</keyword>
<evidence type="ECO:0000256" key="1">
    <source>
        <dbReference type="SAM" id="MobiDB-lite"/>
    </source>
</evidence>